<dbReference type="VEuPathDB" id="FungiDB:RhiirA1_463836"/>
<dbReference type="EMBL" id="LLXI01000732">
    <property type="protein sequence ID" value="PKY49350.1"/>
    <property type="molecule type" value="Genomic_DNA"/>
</dbReference>
<name>A0A2I1GRT9_9GLOM</name>
<organism evidence="2 3">
    <name type="scientific">Rhizophagus irregularis</name>
    <dbReference type="NCBI Taxonomy" id="588596"/>
    <lineage>
        <taxon>Eukaryota</taxon>
        <taxon>Fungi</taxon>
        <taxon>Fungi incertae sedis</taxon>
        <taxon>Mucoromycota</taxon>
        <taxon>Glomeromycotina</taxon>
        <taxon>Glomeromycetes</taxon>
        <taxon>Glomerales</taxon>
        <taxon>Glomeraceae</taxon>
        <taxon>Rhizophagus</taxon>
    </lineage>
</organism>
<gene>
    <name evidence="2" type="ORF">RhiirA4_465303</name>
</gene>
<protein>
    <submittedName>
        <fullName evidence="2">Uncharacterized protein</fullName>
    </submittedName>
</protein>
<feature type="region of interest" description="Disordered" evidence="1">
    <location>
        <begin position="81"/>
        <end position="100"/>
    </location>
</feature>
<dbReference type="Proteomes" id="UP000234323">
    <property type="component" value="Unassembled WGS sequence"/>
</dbReference>
<comment type="caution">
    <text evidence="2">The sequence shown here is derived from an EMBL/GenBank/DDBJ whole genome shotgun (WGS) entry which is preliminary data.</text>
</comment>
<evidence type="ECO:0000313" key="2">
    <source>
        <dbReference type="EMBL" id="PKY49350.1"/>
    </source>
</evidence>
<dbReference type="VEuPathDB" id="FungiDB:FUN_016020"/>
<evidence type="ECO:0000256" key="1">
    <source>
        <dbReference type="SAM" id="MobiDB-lite"/>
    </source>
</evidence>
<evidence type="ECO:0000313" key="3">
    <source>
        <dbReference type="Proteomes" id="UP000234323"/>
    </source>
</evidence>
<keyword evidence="3" id="KW-1185">Reference proteome</keyword>
<accession>A0A2I1GRT9</accession>
<sequence>MMNEGKVGYIHAHALLGEWKEWSPEKKIEKVTYLLVRKTGQQVFTSGWALKENEKTHHPGPIKRISQQVKHLLETIFHTGTANPHQKLNAQQMHETCRTR</sequence>
<proteinExistence type="predicted"/>
<reference evidence="2 3" key="1">
    <citation type="submission" date="2015-10" db="EMBL/GenBank/DDBJ databases">
        <title>Genome analyses suggest a sexual origin of heterokaryosis in a supposedly ancient asexual fungus.</title>
        <authorList>
            <person name="Ropars J."/>
            <person name="Sedzielewska K."/>
            <person name="Noel J."/>
            <person name="Charron P."/>
            <person name="Farinelli L."/>
            <person name="Marton T."/>
            <person name="Kruger M."/>
            <person name="Pelin A."/>
            <person name="Brachmann A."/>
            <person name="Corradi N."/>
        </authorList>
    </citation>
    <scope>NUCLEOTIDE SEQUENCE [LARGE SCALE GENOMIC DNA]</scope>
    <source>
        <strain evidence="2 3">A4</strain>
    </source>
</reference>
<feature type="compositionally biased region" description="Polar residues" evidence="1">
    <location>
        <begin position="81"/>
        <end position="94"/>
    </location>
</feature>
<dbReference type="AlphaFoldDB" id="A0A2I1GRT9"/>